<reference evidence="2" key="1">
    <citation type="submission" date="2021-07" db="EMBL/GenBank/DDBJ databases">
        <authorList>
            <person name="Catto M.A."/>
            <person name="Jacobson A."/>
            <person name="Kennedy G."/>
            <person name="Labadie P."/>
            <person name="Hunt B.G."/>
            <person name="Srinivasan R."/>
        </authorList>
    </citation>
    <scope>NUCLEOTIDE SEQUENCE</scope>
    <source>
        <strain evidence="2">PL_HMW_Pooled</strain>
        <tissue evidence="2">Head</tissue>
    </source>
</reference>
<sequence length="137" mass="14826">MTLLALALEVLCLSLDTPRPYLAQGGILQEEGVQLNYEFSVFLCPCKRCARTPGTVLPIFIFSVNTSGYLLHSSLTSVFSSSVRSALDKSDTFWSSGSTSPTSVPFCKQNSSSLLFRIGTRSSSSIRHSIVTMSDSS</sequence>
<evidence type="ECO:0000313" key="2">
    <source>
        <dbReference type="EMBL" id="KAK3922790.1"/>
    </source>
</evidence>
<name>A0AAE1LKG1_9NEOP</name>
<accession>A0AAE1LKG1</accession>
<reference evidence="2" key="2">
    <citation type="journal article" date="2023" name="BMC Genomics">
        <title>Pest status, molecular evolution, and epigenetic factors derived from the genome assembly of Frankliniella fusca, a thysanopteran phytovirus vector.</title>
        <authorList>
            <person name="Catto M.A."/>
            <person name="Labadie P.E."/>
            <person name="Jacobson A.L."/>
            <person name="Kennedy G.G."/>
            <person name="Srinivasan R."/>
            <person name="Hunt B.G."/>
        </authorList>
    </citation>
    <scope>NUCLEOTIDE SEQUENCE</scope>
    <source>
        <strain evidence="2">PL_HMW_Pooled</strain>
    </source>
</reference>
<evidence type="ECO:0000313" key="3">
    <source>
        <dbReference type="Proteomes" id="UP001219518"/>
    </source>
</evidence>
<organism evidence="2 3">
    <name type="scientific">Frankliniella fusca</name>
    <dbReference type="NCBI Taxonomy" id="407009"/>
    <lineage>
        <taxon>Eukaryota</taxon>
        <taxon>Metazoa</taxon>
        <taxon>Ecdysozoa</taxon>
        <taxon>Arthropoda</taxon>
        <taxon>Hexapoda</taxon>
        <taxon>Insecta</taxon>
        <taxon>Pterygota</taxon>
        <taxon>Neoptera</taxon>
        <taxon>Paraneoptera</taxon>
        <taxon>Thysanoptera</taxon>
        <taxon>Terebrantia</taxon>
        <taxon>Thripoidea</taxon>
        <taxon>Thripidae</taxon>
        <taxon>Frankliniella</taxon>
    </lineage>
</organism>
<dbReference type="Proteomes" id="UP001219518">
    <property type="component" value="Unassembled WGS sequence"/>
</dbReference>
<keyword evidence="1" id="KW-0732">Signal</keyword>
<comment type="caution">
    <text evidence="2">The sequence shown here is derived from an EMBL/GenBank/DDBJ whole genome shotgun (WGS) entry which is preliminary data.</text>
</comment>
<gene>
    <name evidence="2" type="ORF">KUF71_000192</name>
</gene>
<evidence type="ECO:0000256" key="1">
    <source>
        <dbReference type="SAM" id="SignalP"/>
    </source>
</evidence>
<protein>
    <submittedName>
        <fullName evidence="2">Protein transport protein SEC24</fullName>
    </submittedName>
</protein>
<keyword evidence="3" id="KW-1185">Reference proteome</keyword>
<feature type="chain" id="PRO_5042070526" evidence="1">
    <location>
        <begin position="24"/>
        <end position="137"/>
    </location>
</feature>
<proteinExistence type="predicted"/>
<feature type="signal peptide" evidence="1">
    <location>
        <begin position="1"/>
        <end position="23"/>
    </location>
</feature>
<dbReference type="AlphaFoldDB" id="A0AAE1LKG1"/>
<dbReference type="EMBL" id="JAHWGI010001108">
    <property type="protein sequence ID" value="KAK3922790.1"/>
    <property type="molecule type" value="Genomic_DNA"/>
</dbReference>